<keyword evidence="5" id="KW-1185">Reference proteome</keyword>
<dbReference type="PROSITE" id="PS50930">
    <property type="entry name" value="HTH_LYTTR"/>
    <property type="match status" value="1"/>
</dbReference>
<keyword evidence="2" id="KW-0812">Transmembrane</keyword>
<dbReference type="EMBL" id="JADIKF010000040">
    <property type="protein sequence ID" value="MBM7132274.1"/>
    <property type="molecule type" value="Genomic_DNA"/>
</dbReference>
<keyword evidence="2" id="KW-1133">Transmembrane helix</keyword>
<dbReference type="PANTHER" id="PTHR37299:SF1">
    <property type="entry name" value="STAGE 0 SPORULATION PROTEIN A HOMOLOG"/>
    <property type="match status" value="1"/>
</dbReference>
<dbReference type="InterPro" id="IPR046947">
    <property type="entry name" value="LytR-like"/>
</dbReference>
<dbReference type="Proteomes" id="UP001430193">
    <property type="component" value="Unassembled WGS sequence"/>
</dbReference>
<dbReference type="InterPro" id="IPR007492">
    <property type="entry name" value="LytTR_DNA-bd_dom"/>
</dbReference>
<dbReference type="RefSeq" id="WP_204633788.1">
    <property type="nucleotide sequence ID" value="NZ_BSOC01000001.1"/>
</dbReference>
<dbReference type="Pfam" id="PF04397">
    <property type="entry name" value="LytTR"/>
    <property type="match status" value="1"/>
</dbReference>
<name>A0ABS2KMT2_9GAMM</name>
<gene>
    <name evidence="4" type="ORF">ISS99_22310</name>
</gene>
<dbReference type="PANTHER" id="PTHR37299">
    <property type="entry name" value="TRANSCRIPTIONAL REGULATOR-RELATED"/>
    <property type="match status" value="1"/>
</dbReference>
<protein>
    <submittedName>
        <fullName evidence="4">LytTR family transcriptional regulator</fullName>
    </submittedName>
</protein>
<evidence type="ECO:0000259" key="3">
    <source>
        <dbReference type="PROSITE" id="PS50930"/>
    </source>
</evidence>
<dbReference type="Gene3D" id="2.40.50.1020">
    <property type="entry name" value="LytTr DNA-binding domain"/>
    <property type="match status" value="1"/>
</dbReference>
<evidence type="ECO:0000313" key="5">
    <source>
        <dbReference type="Proteomes" id="UP001430193"/>
    </source>
</evidence>
<organism evidence="4 5">
    <name type="scientific">Dyella mobilis</name>
    <dbReference type="NCBI Taxonomy" id="1849582"/>
    <lineage>
        <taxon>Bacteria</taxon>
        <taxon>Pseudomonadati</taxon>
        <taxon>Pseudomonadota</taxon>
        <taxon>Gammaproteobacteria</taxon>
        <taxon>Lysobacterales</taxon>
        <taxon>Rhodanobacteraceae</taxon>
        <taxon>Dyella</taxon>
    </lineage>
</organism>
<keyword evidence="1" id="KW-0902">Two-component regulatory system</keyword>
<evidence type="ECO:0000256" key="1">
    <source>
        <dbReference type="ARBA" id="ARBA00023012"/>
    </source>
</evidence>
<dbReference type="SMART" id="SM00850">
    <property type="entry name" value="LytTR"/>
    <property type="match status" value="1"/>
</dbReference>
<reference evidence="4" key="1">
    <citation type="submission" date="2020-10" db="EMBL/GenBank/DDBJ databases">
        <title>Phylogeny of dyella-like bacteria.</title>
        <authorList>
            <person name="Fu J."/>
        </authorList>
    </citation>
    <scope>NUCLEOTIDE SEQUENCE</scope>
    <source>
        <strain evidence="4">DHON07</strain>
    </source>
</reference>
<keyword evidence="2" id="KW-0472">Membrane</keyword>
<feature type="transmembrane region" description="Helical" evidence="2">
    <location>
        <begin position="35"/>
        <end position="56"/>
    </location>
</feature>
<feature type="domain" description="HTH LytTR-type" evidence="3">
    <location>
        <begin position="183"/>
        <end position="284"/>
    </location>
</feature>
<feature type="transmembrane region" description="Helical" evidence="2">
    <location>
        <begin position="68"/>
        <end position="93"/>
    </location>
</feature>
<evidence type="ECO:0000313" key="4">
    <source>
        <dbReference type="EMBL" id="MBM7132274.1"/>
    </source>
</evidence>
<sequence>MNRRFFDLLAVVGIFAAYSITLRLANHTGLSESLLGGLANTIPVAIFGGIVRHLIIGRVAGRSAAFQLAAHLVMCAVFTVLSYGLLIVLLGLFDGEGPTGFLVKPFTIQGAAWQSLENVTTYALIATVSHLQAQSAGPVARPVVPAPEAEPPKADDFVVAPPEPTPGEDPDARADVALSRYFVRIGDELRPIDVDTVVSIGGADDYAEVRTLTGKHLVRMTLAEFAKSLDPAQYVRVHRSWIVNVHRIARAEPAGGGRLLLHMETGHTVSTSRTGAKLLRDRVI</sequence>
<comment type="caution">
    <text evidence="4">The sequence shown here is derived from an EMBL/GenBank/DDBJ whole genome shotgun (WGS) entry which is preliminary data.</text>
</comment>
<accession>A0ABS2KMT2</accession>
<evidence type="ECO:0000256" key="2">
    <source>
        <dbReference type="SAM" id="Phobius"/>
    </source>
</evidence>
<proteinExistence type="predicted"/>